<accession>A0A9N9DA35</accession>
<evidence type="ECO:0000256" key="1">
    <source>
        <dbReference type="SAM" id="MobiDB-lite"/>
    </source>
</evidence>
<dbReference type="Proteomes" id="UP000789831">
    <property type="component" value="Unassembled WGS sequence"/>
</dbReference>
<comment type="caution">
    <text evidence="2">The sequence shown here is derived from an EMBL/GenBank/DDBJ whole genome shotgun (WGS) entry which is preliminary data.</text>
</comment>
<proteinExistence type="predicted"/>
<protein>
    <submittedName>
        <fullName evidence="2">5207_t:CDS:1</fullName>
    </submittedName>
</protein>
<dbReference type="OrthoDB" id="6247875at2759"/>
<evidence type="ECO:0000313" key="3">
    <source>
        <dbReference type="Proteomes" id="UP000789831"/>
    </source>
</evidence>
<reference evidence="2" key="1">
    <citation type="submission" date="2021-06" db="EMBL/GenBank/DDBJ databases">
        <authorList>
            <person name="Kallberg Y."/>
            <person name="Tangrot J."/>
            <person name="Rosling A."/>
        </authorList>
    </citation>
    <scope>NUCLEOTIDE SEQUENCE</scope>
    <source>
        <strain evidence="2">MT106</strain>
    </source>
</reference>
<dbReference type="EMBL" id="CAJVPL010003423">
    <property type="protein sequence ID" value="CAG8632468.1"/>
    <property type="molecule type" value="Genomic_DNA"/>
</dbReference>
<dbReference type="AlphaFoldDB" id="A0A9N9DA35"/>
<gene>
    <name evidence="2" type="ORF">AGERDE_LOCUS10593</name>
</gene>
<organism evidence="2 3">
    <name type="scientific">Ambispora gerdemannii</name>
    <dbReference type="NCBI Taxonomy" id="144530"/>
    <lineage>
        <taxon>Eukaryota</taxon>
        <taxon>Fungi</taxon>
        <taxon>Fungi incertae sedis</taxon>
        <taxon>Mucoromycota</taxon>
        <taxon>Glomeromycotina</taxon>
        <taxon>Glomeromycetes</taxon>
        <taxon>Archaeosporales</taxon>
        <taxon>Ambisporaceae</taxon>
        <taxon>Ambispora</taxon>
    </lineage>
</organism>
<evidence type="ECO:0000313" key="2">
    <source>
        <dbReference type="EMBL" id="CAG8632468.1"/>
    </source>
</evidence>
<feature type="region of interest" description="Disordered" evidence="1">
    <location>
        <begin position="73"/>
        <end position="95"/>
    </location>
</feature>
<name>A0A9N9DA35_9GLOM</name>
<sequence>MKDRCYKNALTNYVTLSIDELTKSAVKNRLNPPRPQNSWVIFRRDYEAHLRLCNQNVKSKVKETAKEYNTFSTIASNSPQGPMQIDESPSLTSDSPQELTQINGPPSLTSNLLQELIQIDGSPFIIVKTIRQPSIIIKTILITLQQPFIINKTTRQSSIINKTIRQPPIINKTSLMI</sequence>
<keyword evidence="3" id="KW-1185">Reference proteome</keyword>